<dbReference type="OrthoDB" id="5421765at2759"/>
<dbReference type="AlphaFoldDB" id="A0A2J6TI44"/>
<dbReference type="RefSeq" id="XP_024739593.1">
    <property type="nucleotide sequence ID" value="XM_024886621.1"/>
</dbReference>
<organism evidence="2 3">
    <name type="scientific">Hyaloscypha bicolor E</name>
    <dbReference type="NCBI Taxonomy" id="1095630"/>
    <lineage>
        <taxon>Eukaryota</taxon>
        <taxon>Fungi</taxon>
        <taxon>Dikarya</taxon>
        <taxon>Ascomycota</taxon>
        <taxon>Pezizomycotina</taxon>
        <taxon>Leotiomycetes</taxon>
        <taxon>Helotiales</taxon>
        <taxon>Hyaloscyphaceae</taxon>
        <taxon>Hyaloscypha</taxon>
        <taxon>Hyaloscypha bicolor</taxon>
    </lineage>
</organism>
<accession>A0A2J6TI44</accession>
<reference evidence="2 3" key="1">
    <citation type="submission" date="2016-04" db="EMBL/GenBank/DDBJ databases">
        <title>A degradative enzymes factory behind the ericoid mycorrhizal symbiosis.</title>
        <authorList>
            <consortium name="DOE Joint Genome Institute"/>
            <person name="Martino E."/>
            <person name="Morin E."/>
            <person name="Grelet G."/>
            <person name="Kuo A."/>
            <person name="Kohler A."/>
            <person name="Daghino S."/>
            <person name="Barry K."/>
            <person name="Choi C."/>
            <person name="Cichocki N."/>
            <person name="Clum A."/>
            <person name="Copeland A."/>
            <person name="Hainaut M."/>
            <person name="Haridas S."/>
            <person name="Labutti K."/>
            <person name="Lindquist E."/>
            <person name="Lipzen A."/>
            <person name="Khouja H.-R."/>
            <person name="Murat C."/>
            <person name="Ohm R."/>
            <person name="Olson A."/>
            <person name="Spatafora J."/>
            <person name="Veneault-Fourrey C."/>
            <person name="Henrissat B."/>
            <person name="Grigoriev I."/>
            <person name="Martin F."/>
            <person name="Perotto S."/>
        </authorList>
    </citation>
    <scope>NUCLEOTIDE SEQUENCE [LARGE SCALE GENOMIC DNA]</scope>
    <source>
        <strain evidence="2 3">E</strain>
    </source>
</reference>
<sequence>MAYNFTTVSSTNTTQTWYNSEYSALGPISIFVTFETSLTPSCSPLPVTVAATAATPVTATAPPSSSGSSGFNCTFCGSSNQTNGAHITSPVAAGIGIGSAVVGAMIAALIFFFFILPSRKSSSESYQQQDFALDERGSAGNEKFDVSTTVTNIKHFVPQPTEDDAMTRDLTTIFVAIKDHIQNYYHITQDQRQMVDEERLNELSRATAIPSRDIVGLLHNSRTGIPTLRLFLACYILSRCTEQSDEAQSFLPDEVLAFKGLNFTGQPSTANQVTLLSKWKTISGTLLARKYSEPPTGNDKRLARIEKALDASEAILRPFLNRGIEMDTETRRHNLREVMKLAAQYAFSMFSQPCSYRFDNTRVGQPDTMVVFPALLITVNHEGQELSPPKVLREEEVVSVGRY</sequence>
<keyword evidence="1" id="KW-0472">Membrane</keyword>
<evidence type="ECO:0000313" key="2">
    <source>
        <dbReference type="EMBL" id="PMD62689.1"/>
    </source>
</evidence>
<dbReference type="EMBL" id="KZ613783">
    <property type="protein sequence ID" value="PMD62689.1"/>
    <property type="molecule type" value="Genomic_DNA"/>
</dbReference>
<name>A0A2J6TI44_9HELO</name>
<keyword evidence="1" id="KW-0812">Transmembrane</keyword>
<dbReference type="STRING" id="1095630.A0A2J6TI44"/>
<keyword evidence="3" id="KW-1185">Reference proteome</keyword>
<protein>
    <submittedName>
        <fullName evidence="2">Uncharacterized protein</fullName>
    </submittedName>
</protein>
<dbReference type="GeneID" id="36594698"/>
<proteinExistence type="predicted"/>
<gene>
    <name evidence="2" type="ORF">K444DRAFT_661782</name>
</gene>
<feature type="transmembrane region" description="Helical" evidence="1">
    <location>
        <begin position="91"/>
        <end position="116"/>
    </location>
</feature>
<evidence type="ECO:0000256" key="1">
    <source>
        <dbReference type="SAM" id="Phobius"/>
    </source>
</evidence>
<keyword evidence="1" id="KW-1133">Transmembrane helix</keyword>
<evidence type="ECO:0000313" key="3">
    <source>
        <dbReference type="Proteomes" id="UP000235371"/>
    </source>
</evidence>
<dbReference type="InParanoid" id="A0A2J6TI44"/>
<dbReference type="Proteomes" id="UP000235371">
    <property type="component" value="Unassembled WGS sequence"/>
</dbReference>